<gene>
    <name evidence="1" type="ORF">CON36_33145</name>
</gene>
<organism evidence="1 2">
    <name type="scientific">Bacillus cereus</name>
    <dbReference type="NCBI Taxonomy" id="1396"/>
    <lineage>
        <taxon>Bacteria</taxon>
        <taxon>Bacillati</taxon>
        <taxon>Bacillota</taxon>
        <taxon>Bacilli</taxon>
        <taxon>Bacillales</taxon>
        <taxon>Bacillaceae</taxon>
        <taxon>Bacillus</taxon>
        <taxon>Bacillus cereus group</taxon>
    </lineage>
</organism>
<dbReference type="EMBL" id="NVMX01000162">
    <property type="protein sequence ID" value="PDZ94567.1"/>
    <property type="molecule type" value="Genomic_DNA"/>
</dbReference>
<evidence type="ECO:0000313" key="2">
    <source>
        <dbReference type="Proteomes" id="UP000219922"/>
    </source>
</evidence>
<name>A0A9X6SSZ8_BACCE</name>
<dbReference type="Proteomes" id="UP000219922">
    <property type="component" value="Unassembled WGS sequence"/>
</dbReference>
<comment type="caution">
    <text evidence="1">The sequence shown here is derived from an EMBL/GenBank/DDBJ whole genome shotgun (WGS) entry which is preliminary data.</text>
</comment>
<proteinExistence type="predicted"/>
<evidence type="ECO:0000313" key="1">
    <source>
        <dbReference type="EMBL" id="PDZ94567.1"/>
    </source>
</evidence>
<sequence length="82" mass="9950">MDTLWNPEIEIKARLETLHDCIVYNLKTKDIEFNETELRKKLNQIKDEHRLMVLTSIAARTDNIEHFLNRLYKSTRNEEDYK</sequence>
<dbReference type="AlphaFoldDB" id="A0A9X6SSZ8"/>
<dbReference type="RefSeq" id="WP_098006903.1">
    <property type="nucleotide sequence ID" value="NZ_NVMX01000162.1"/>
</dbReference>
<protein>
    <submittedName>
        <fullName evidence="1">Uncharacterized protein</fullName>
    </submittedName>
</protein>
<accession>A0A9X6SSZ8</accession>
<reference evidence="1 2" key="1">
    <citation type="submission" date="2017-09" db="EMBL/GenBank/DDBJ databases">
        <title>Large-scale bioinformatics analysis of Bacillus genomes uncovers conserved roles of natural products in bacterial physiology.</title>
        <authorList>
            <consortium name="Agbiome Team Llc"/>
            <person name="Bleich R.M."/>
            <person name="Grubbs K.J."/>
            <person name="Santa Maria K.C."/>
            <person name="Allen S.E."/>
            <person name="Farag S."/>
            <person name="Shank E.A."/>
            <person name="Bowers A."/>
        </authorList>
    </citation>
    <scope>NUCLEOTIDE SEQUENCE [LARGE SCALE GENOMIC DNA]</scope>
    <source>
        <strain evidence="1 2">AFS092789</strain>
    </source>
</reference>